<dbReference type="SUPFAM" id="SSF51905">
    <property type="entry name" value="FAD/NAD(P)-binding domain"/>
    <property type="match status" value="1"/>
</dbReference>
<dbReference type="Pfam" id="PF13454">
    <property type="entry name" value="NAD_binding_9"/>
    <property type="match status" value="1"/>
</dbReference>
<dbReference type="RefSeq" id="WP_190236203.1">
    <property type="nucleotide sequence ID" value="NZ_SSOA01000006.1"/>
</dbReference>
<feature type="domain" description="FAD-dependent urate hydroxylase HpyO/Asp monooxygenase CreE-like FAD/NAD(P)-binding" evidence="1">
    <location>
        <begin position="7"/>
        <end position="182"/>
    </location>
</feature>
<evidence type="ECO:0000259" key="1">
    <source>
        <dbReference type="Pfam" id="PF13454"/>
    </source>
</evidence>
<reference evidence="2 3" key="1">
    <citation type="submission" date="2019-04" db="EMBL/GenBank/DDBJ databases">
        <title>Rhizobium terrae sp. nov., isolated from a paddy soil.</title>
        <authorList>
            <person name="Lin S.-Y."/>
            <person name="Hameed A."/>
            <person name="Huang H.-I."/>
            <person name="Young C.-C."/>
        </authorList>
    </citation>
    <scope>NUCLEOTIDE SEQUENCE [LARGE SCALE GENOMIC DNA]</scope>
    <source>
        <strain evidence="2 3">CC-HIH110</strain>
    </source>
</reference>
<dbReference type="InterPro" id="IPR052189">
    <property type="entry name" value="L-asp_N-monooxygenase_NS-form"/>
</dbReference>
<organism evidence="2 3">
    <name type="scientific">Allorhizobium terrae</name>
    <dbReference type="NCBI Taxonomy" id="1848972"/>
    <lineage>
        <taxon>Bacteria</taxon>
        <taxon>Pseudomonadati</taxon>
        <taxon>Pseudomonadota</taxon>
        <taxon>Alphaproteobacteria</taxon>
        <taxon>Hyphomicrobiales</taxon>
        <taxon>Rhizobiaceae</taxon>
        <taxon>Rhizobium/Agrobacterium group</taxon>
        <taxon>Allorhizobium</taxon>
    </lineage>
</organism>
<dbReference type="PANTHER" id="PTHR40254">
    <property type="entry name" value="BLR0577 PROTEIN"/>
    <property type="match status" value="1"/>
</dbReference>
<sequence length="616" mass="67835">MRNLSIVIIGAGPRALNVIERLCWKIKENPHLPAITVHLVDPGVAGAGAHPPDQSRLLLTNTLASQVTSFSSINPEDPRSGPSGPSFTEWARAQGYRRMGMSYEKAGPDEGDPIGDLDYLPRAMLGEYLAFSFRRIVEQAPARLKVVEHRQLAMEIAKGGKAVVLENGSQLAFDGLIVATGHCETMPGIEDQKRLDFVNTQRDKNPRLAYFPCVYPTGQLATIDPGTTVALQGLGLTAYDVITELTLGRGGRFTGTAADLRYHPCGQEPKIRLFSRQSLPYNARGINQKGVDGGHVARFLTKQAVEVARHKRRNETGDSRLDFEQDIMPLLRKDMAFGYRSAKLGMEPDVDGFQPTDEENAIIDRILFPRHLLEKPDLASFRRDIIAHMREDLKEALKGNLSSPLKAATDTIRDLRAGLSAAIEFGGLLPHSHAYLVEQFIAMTNRVTFGPPLIRNAELLALIDAGIIDWAGGPGAKVELDETHGCFTISTPFSKGLTRTKADVLIIARVSGHRPMQDKRGFSRSLIAHDLARPFRNGDYQPYGLDVNRSLRLLRQNGTPSPNAWAIGYVTEGARFHTHALPRPGRPSTQLQDAKILVDDLLETLLSEPEHSIQTT</sequence>
<dbReference type="AlphaFoldDB" id="A0A4S3ZTZ3"/>
<proteinExistence type="predicted"/>
<comment type="caution">
    <text evidence="2">The sequence shown here is derived from an EMBL/GenBank/DDBJ whole genome shotgun (WGS) entry which is preliminary data.</text>
</comment>
<protein>
    <recommendedName>
        <fullName evidence="1">FAD-dependent urate hydroxylase HpyO/Asp monooxygenase CreE-like FAD/NAD(P)-binding domain-containing protein</fullName>
    </recommendedName>
</protein>
<name>A0A4S3ZTZ3_9HYPH</name>
<dbReference type="InterPro" id="IPR036188">
    <property type="entry name" value="FAD/NAD-bd_sf"/>
</dbReference>
<dbReference type="PANTHER" id="PTHR40254:SF1">
    <property type="entry name" value="BLR0577 PROTEIN"/>
    <property type="match status" value="1"/>
</dbReference>
<accession>A0A4S3ZTZ3</accession>
<keyword evidence="3" id="KW-1185">Reference proteome</keyword>
<gene>
    <name evidence="2" type="ORF">E6C51_12550</name>
</gene>
<evidence type="ECO:0000313" key="2">
    <source>
        <dbReference type="EMBL" id="THF49216.1"/>
    </source>
</evidence>
<dbReference type="EMBL" id="SSOA01000006">
    <property type="protein sequence ID" value="THF49216.1"/>
    <property type="molecule type" value="Genomic_DNA"/>
</dbReference>
<dbReference type="InterPro" id="IPR038732">
    <property type="entry name" value="HpyO/CreE_NAD-binding"/>
</dbReference>
<dbReference type="Proteomes" id="UP000310754">
    <property type="component" value="Unassembled WGS sequence"/>
</dbReference>
<evidence type="ECO:0000313" key="3">
    <source>
        <dbReference type="Proteomes" id="UP000310754"/>
    </source>
</evidence>